<dbReference type="PRINTS" id="PR00834">
    <property type="entry name" value="PROTEASES2C"/>
</dbReference>
<evidence type="ECO:0000313" key="6">
    <source>
        <dbReference type="EMBL" id="NIZ68778.1"/>
    </source>
</evidence>
<evidence type="ECO:0000256" key="3">
    <source>
        <dbReference type="ARBA" id="ARBA00022801"/>
    </source>
</evidence>
<sequence>MEVVKKSWFKSLLGITLIVVVSVFTTYFTLFKIFQFQGVSALAQESEFTLPRITQSDFQEALREVSAQTLRGVVRVDAISIKRVPVRNQQNPWDFFFSQEFFNRSEEPNEEREFRSGNLGTGFVVEREGNTLYILTNYHVAGEATEVSVDFFDGRTFTAEILAGDERRDLALLKVDVGNDNDDILALPLGDSNDLVVGDWILAAGSPFGYDFTVTSGMISALGRTGGPRSNINDFIQSDASINQGNSGGPLVNMRGEVVGINTWIATQNGGSIGLSFSVPINNAKEVLPYLKKGKTPEYGWVGITVIDLRALGGEEYAKSAGFSQTRGAVVSSVIKGSPAEKGGLMAGDLVLSINDQAVNSADRVVYLVSALPVGSKANVLVVRDGKEQLITLNIEARAPESTVNSQEVRSWPGLIVVPLTDALRNEWRIEKSVQGVVVASIDRGSGLAVLRPNDIITSVNGQRTQDVQSFYRLINDPKTNRYEIIFRRENTSIEITIRRE</sequence>
<organism evidence="6 7">
    <name type="scientific">Entomospira culicis</name>
    <dbReference type="NCBI Taxonomy" id="2719989"/>
    <lineage>
        <taxon>Bacteria</taxon>
        <taxon>Pseudomonadati</taxon>
        <taxon>Spirochaetota</taxon>
        <taxon>Spirochaetia</taxon>
        <taxon>Spirochaetales</taxon>
        <taxon>Spirochaetaceae</taxon>
        <taxon>Entomospira</taxon>
    </lineage>
</organism>
<dbReference type="InterPro" id="IPR036034">
    <property type="entry name" value="PDZ_sf"/>
</dbReference>
<dbReference type="Gene3D" id="2.40.10.120">
    <property type="match status" value="1"/>
</dbReference>
<reference evidence="6" key="1">
    <citation type="submission" date="2020-03" db="EMBL/GenBank/DDBJ databases">
        <title>Spirochaetal bacteria isolated from arthropods constitute a novel genus Entomospira genus novum within the order Spirochaetales.</title>
        <authorList>
            <person name="Grana-Miraglia L."/>
            <person name="Sikutova S."/>
            <person name="Fingerle V."/>
            <person name="Sing A."/>
            <person name="Castillo-Ramirez S."/>
            <person name="Margos G."/>
            <person name="Rudolf I."/>
        </authorList>
    </citation>
    <scope>NUCLEOTIDE SEQUENCE</scope>
    <source>
        <strain evidence="6">BR149</strain>
    </source>
</reference>
<dbReference type="PANTHER" id="PTHR22939">
    <property type="entry name" value="SERINE PROTEASE FAMILY S1C HTRA-RELATED"/>
    <property type="match status" value="1"/>
</dbReference>
<dbReference type="Proteomes" id="UP000778951">
    <property type="component" value="Unassembled WGS sequence"/>
</dbReference>
<dbReference type="InterPro" id="IPR001478">
    <property type="entry name" value="PDZ"/>
</dbReference>
<dbReference type="RefSeq" id="WP_167694896.1">
    <property type="nucleotide sequence ID" value="NZ_CP118181.1"/>
</dbReference>
<dbReference type="Gene3D" id="2.30.42.60">
    <property type="match status" value="1"/>
</dbReference>
<dbReference type="Pfam" id="PF13180">
    <property type="entry name" value="PDZ_2"/>
    <property type="match status" value="1"/>
</dbReference>
<feature type="domain" description="PDZ" evidence="5">
    <location>
        <begin position="306"/>
        <end position="361"/>
    </location>
</feature>
<proteinExistence type="inferred from homology"/>
<dbReference type="EMBL" id="JAATLM010000001">
    <property type="protein sequence ID" value="NIZ68778.1"/>
    <property type="molecule type" value="Genomic_DNA"/>
</dbReference>
<gene>
    <name evidence="6" type="ORF">HCT48_00895</name>
</gene>
<accession>A0A968GDZ1</accession>
<dbReference type="PROSITE" id="PS50106">
    <property type="entry name" value="PDZ"/>
    <property type="match status" value="1"/>
</dbReference>
<dbReference type="InterPro" id="IPR009003">
    <property type="entry name" value="Peptidase_S1_PA"/>
</dbReference>
<keyword evidence="3" id="KW-0378">Hydrolase</keyword>
<dbReference type="Gene3D" id="2.30.42.10">
    <property type="match status" value="1"/>
</dbReference>
<evidence type="ECO:0000256" key="1">
    <source>
        <dbReference type="ARBA" id="ARBA00010541"/>
    </source>
</evidence>
<evidence type="ECO:0000256" key="2">
    <source>
        <dbReference type="ARBA" id="ARBA00022670"/>
    </source>
</evidence>
<dbReference type="GO" id="GO:0004252">
    <property type="term" value="F:serine-type endopeptidase activity"/>
    <property type="evidence" value="ECO:0007669"/>
    <property type="project" value="InterPro"/>
</dbReference>
<dbReference type="InterPro" id="IPR001940">
    <property type="entry name" value="Peptidase_S1C"/>
</dbReference>
<comment type="caution">
    <text evidence="6">The sequence shown here is derived from an EMBL/GenBank/DDBJ whole genome shotgun (WGS) entry which is preliminary data.</text>
</comment>
<evidence type="ECO:0000259" key="5">
    <source>
        <dbReference type="PROSITE" id="PS50106"/>
    </source>
</evidence>
<dbReference type="AlphaFoldDB" id="A0A968GDZ1"/>
<dbReference type="SUPFAM" id="SSF50156">
    <property type="entry name" value="PDZ domain-like"/>
    <property type="match status" value="2"/>
</dbReference>
<evidence type="ECO:0000313" key="7">
    <source>
        <dbReference type="Proteomes" id="UP000778951"/>
    </source>
</evidence>
<keyword evidence="2" id="KW-0645">Protease</keyword>
<keyword evidence="7" id="KW-1185">Reference proteome</keyword>
<dbReference type="SMART" id="SM00228">
    <property type="entry name" value="PDZ"/>
    <property type="match status" value="2"/>
</dbReference>
<keyword evidence="4" id="KW-1133">Transmembrane helix</keyword>
<name>A0A968GDZ1_9SPIO</name>
<keyword evidence="4" id="KW-0812">Transmembrane</keyword>
<comment type="similarity">
    <text evidence="1">Belongs to the peptidase S1C family.</text>
</comment>
<dbReference type="PANTHER" id="PTHR22939:SF129">
    <property type="entry name" value="SERINE PROTEASE HTRA2, MITOCHONDRIAL"/>
    <property type="match status" value="1"/>
</dbReference>
<protein>
    <submittedName>
        <fullName evidence="6">PDZ domain-containing protein</fullName>
    </submittedName>
</protein>
<keyword evidence="4" id="KW-0472">Membrane</keyword>
<dbReference type="GO" id="GO:0006508">
    <property type="term" value="P:proteolysis"/>
    <property type="evidence" value="ECO:0007669"/>
    <property type="project" value="UniProtKB-KW"/>
</dbReference>
<dbReference type="SUPFAM" id="SSF50494">
    <property type="entry name" value="Trypsin-like serine proteases"/>
    <property type="match status" value="1"/>
</dbReference>
<evidence type="ECO:0000256" key="4">
    <source>
        <dbReference type="SAM" id="Phobius"/>
    </source>
</evidence>
<feature type="transmembrane region" description="Helical" evidence="4">
    <location>
        <begin position="12"/>
        <end position="34"/>
    </location>
</feature>
<dbReference type="Pfam" id="PF13365">
    <property type="entry name" value="Trypsin_2"/>
    <property type="match status" value="1"/>
</dbReference>